<dbReference type="Gene3D" id="3.10.310.50">
    <property type="match status" value="1"/>
</dbReference>
<keyword evidence="6" id="KW-1185">Reference proteome</keyword>
<keyword evidence="2" id="KW-0472">Membrane</keyword>
<dbReference type="PANTHER" id="PTHR30373">
    <property type="entry name" value="UPF0603 PROTEIN YGCG"/>
    <property type="match status" value="1"/>
</dbReference>
<reference evidence="5 6" key="1">
    <citation type="submission" date="2013-09" db="EMBL/GenBank/DDBJ databases">
        <title>Genome sequencing of Arenimonas oryziterrae.</title>
        <authorList>
            <person name="Chen F."/>
            <person name="Wang G."/>
        </authorList>
    </citation>
    <scope>NUCLEOTIDE SEQUENCE [LARGE SCALE GENOMIC DNA]</scope>
    <source>
        <strain evidence="5 6">YC6267</strain>
    </source>
</reference>
<feature type="domain" description="TPM" evidence="4">
    <location>
        <begin position="35"/>
        <end position="157"/>
    </location>
</feature>
<keyword evidence="2" id="KW-0812">Transmembrane</keyword>
<dbReference type="RefSeq" id="WP_022968259.1">
    <property type="nucleotide sequence ID" value="NZ_ATVD01000001.1"/>
</dbReference>
<keyword evidence="2" id="KW-1133">Transmembrane helix</keyword>
<dbReference type="AlphaFoldDB" id="A0A091AVF5"/>
<dbReference type="EMBL" id="AVCI01000005">
    <property type="protein sequence ID" value="KFN43391.1"/>
    <property type="molecule type" value="Genomic_DNA"/>
</dbReference>
<dbReference type="InterPro" id="IPR007621">
    <property type="entry name" value="TPM_dom"/>
</dbReference>
<evidence type="ECO:0000256" key="3">
    <source>
        <dbReference type="SAM" id="SignalP"/>
    </source>
</evidence>
<evidence type="ECO:0000313" key="5">
    <source>
        <dbReference type="EMBL" id="KFN43391.1"/>
    </source>
</evidence>
<evidence type="ECO:0000259" key="4">
    <source>
        <dbReference type="Pfam" id="PF04536"/>
    </source>
</evidence>
<dbReference type="Pfam" id="PF04536">
    <property type="entry name" value="TPM_phosphatase"/>
    <property type="match status" value="1"/>
</dbReference>
<dbReference type="PANTHER" id="PTHR30373:SF2">
    <property type="entry name" value="UPF0603 PROTEIN YGCG"/>
    <property type="match status" value="1"/>
</dbReference>
<protein>
    <recommendedName>
        <fullName evidence="4">TPM domain-containing protein</fullName>
    </recommendedName>
</protein>
<evidence type="ECO:0000313" key="6">
    <source>
        <dbReference type="Proteomes" id="UP000029385"/>
    </source>
</evidence>
<dbReference type="eggNOG" id="COG1512">
    <property type="taxonomic scope" value="Bacteria"/>
</dbReference>
<gene>
    <name evidence="5" type="ORF">N789_08945</name>
</gene>
<dbReference type="STRING" id="1121015.GCA_000420545_00604"/>
<feature type="region of interest" description="Disordered" evidence="1">
    <location>
        <begin position="249"/>
        <end position="282"/>
    </location>
</feature>
<comment type="caution">
    <text evidence="5">The sequence shown here is derived from an EMBL/GenBank/DDBJ whole genome shotgun (WGS) entry which is preliminary data.</text>
</comment>
<evidence type="ECO:0000256" key="1">
    <source>
        <dbReference type="SAM" id="MobiDB-lite"/>
    </source>
</evidence>
<feature type="signal peptide" evidence="3">
    <location>
        <begin position="1"/>
        <end position="23"/>
    </location>
</feature>
<keyword evidence="3" id="KW-0732">Signal</keyword>
<organism evidence="5 6">
    <name type="scientific">Arenimonas oryziterrae DSM 21050 = YC6267</name>
    <dbReference type="NCBI Taxonomy" id="1121015"/>
    <lineage>
        <taxon>Bacteria</taxon>
        <taxon>Pseudomonadati</taxon>
        <taxon>Pseudomonadota</taxon>
        <taxon>Gammaproteobacteria</taxon>
        <taxon>Lysobacterales</taxon>
        <taxon>Lysobacteraceae</taxon>
        <taxon>Arenimonas</taxon>
    </lineage>
</organism>
<dbReference type="PATRIC" id="fig|1121015.4.peg.1280"/>
<feature type="transmembrane region" description="Helical" evidence="2">
    <location>
        <begin position="203"/>
        <end position="233"/>
    </location>
</feature>
<dbReference type="Proteomes" id="UP000029385">
    <property type="component" value="Unassembled WGS sequence"/>
</dbReference>
<evidence type="ECO:0000256" key="2">
    <source>
        <dbReference type="SAM" id="Phobius"/>
    </source>
</evidence>
<proteinExistence type="predicted"/>
<feature type="chain" id="PRO_5001868951" description="TPM domain-containing protein" evidence="3">
    <location>
        <begin position="24"/>
        <end position="282"/>
    </location>
</feature>
<name>A0A091AVF5_9GAMM</name>
<accession>A0A091AVF5</accession>
<feature type="transmembrane region" description="Helical" evidence="2">
    <location>
        <begin position="179"/>
        <end position="196"/>
    </location>
</feature>
<sequence>MKRGPFLAAIALLAGFCAPWALAQEVAVPTLAQHVVDQTGTLDAAQIAQLETKLSALEQRKGSQVAVLVVATTGAQPIEEYSLAIAEKNRLGREKVDDGLLLLIAKDDRKARIEVGYGLEGAVPDAIASRVIREYLAPHFRDGDYYGGIDAAVDVLSKLIDGEPMPAPMVEESRSVNPGIALFMGIVVGIIATLIIRRRGVGVVGGIIAAAALAWVIWTVPVTMLFAGFGAFLGGGGFGGSGGGRFSSGHGSGGWSGGSSSGGGGWSGGGGSFGGGGASGGW</sequence>